<dbReference type="CDD" id="cd24036">
    <property type="entry name" value="ASKHA_NBD_BcrAD_BadFG_HgdC_HadI"/>
    <property type="match status" value="1"/>
</dbReference>
<keyword evidence="2" id="KW-0479">Metal-binding</keyword>
<dbReference type="KEGG" id="psyt:DSAG12_02417"/>
<name>A0A5B9DCH5_9ARCH</name>
<dbReference type="GO" id="GO:0046872">
    <property type="term" value="F:metal ion binding"/>
    <property type="evidence" value="ECO:0007669"/>
    <property type="project" value="UniProtKB-KW"/>
</dbReference>
<dbReference type="GO" id="GO:0051536">
    <property type="term" value="F:iron-sulfur cluster binding"/>
    <property type="evidence" value="ECO:0007669"/>
    <property type="project" value="UniProtKB-KW"/>
</dbReference>
<dbReference type="NCBIfam" id="TIGR00241">
    <property type="entry name" value="CoA_E_activ"/>
    <property type="match status" value="1"/>
</dbReference>
<dbReference type="PANTHER" id="PTHR32329">
    <property type="entry name" value="BIFUNCTIONAL PROTEIN [INCLUDES 2-HYDROXYACYL-COA DEHYDRATASE (N-TER) AND ITS ACTIVATOR DOMAIN (C_TERM)-RELATED"/>
    <property type="match status" value="1"/>
</dbReference>
<dbReference type="AlphaFoldDB" id="A0A5B9DCH5"/>
<evidence type="ECO:0000256" key="2">
    <source>
        <dbReference type="ARBA" id="ARBA00022723"/>
    </source>
</evidence>
<keyword evidence="4" id="KW-0411">Iron-sulfur</keyword>
<evidence type="ECO:0000256" key="1">
    <source>
        <dbReference type="ARBA" id="ARBA00001966"/>
    </source>
</evidence>
<dbReference type="InterPro" id="IPR008275">
    <property type="entry name" value="CoA_E_activase_dom"/>
</dbReference>
<dbReference type="EMBL" id="CP042905">
    <property type="protein sequence ID" value="QEE16587.2"/>
    <property type="molecule type" value="Genomic_DNA"/>
</dbReference>
<dbReference type="InterPro" id="IPR043129">
    <property type="entry name" value="ATPase_NBD"/>
</dbReference>
<keyword evidence="6" id="KW-1185">Reference proteome</keyword>
<dbReference type="InterPro" id="IPR002731">
    <property type="entry name" value="ATPase_BadF"/>
</dbReference>
<dbReference type="Gene3D" id="3.30.420.40">
    <property type="match status" value="2"/>
</dbReference>
<dbReference type="Pfam" id="PF01869">
    <property type="entry name" value="BcrAD_BadFG"/>
    <property type="match status" value="1"/>
</dbReference>
<protein>
    <submittedName>
        <fullName evidence="5">Acyl-CoA dehydratase activase</fullName>
    </submittedName>
</protein>
<reference evidence="5 6" key="2">
    <citation type="journal article" date="2024" name="Int. J. Syst. Evol. Microbiol.">
        <title>Promethearchaeum syntrophicum gen. nov., sp. nov., an anaerobic, obligately syntrophic archaeon, the first isolate of the lineage 'Asgard' archaea, and proposal of the new archaeal phylum Promethearchaeota phyl. nov. and kingdom Promethearchaeati regn. nov.</title>
        <authorList>
            <person name="Imachi H."/>
            <person name="Nobu M.K."/>
            <person name="Kato S."/>
            <person name="Takaki Y."/>
            <person name="Miyazaki M."/>
            <person name="Miyata M."/>
            <person name="Ogawara M."/>
            <person name="Saito Y."/>
            <person name="Sakai S."/>
            <person name="Tahara Y.O."/>
            <person name="Takano Y."/>
            <person name="Tasumi E."/>
            <person name="Uematsu K."/>
            <person name="Yoshimura T."/>
            <person name="Itoh T."/>
            <person name="Ohkuma M."/>
            <person name="Takai K."/>
        </authorList>
    </citation>
    <scope>NUCLEOTIDE SEQUENCE [LARGE SCALE GENOMIC DNA]</scope>
    <source>
        <strain evidence="5 6">MK-D1</strain>
    </source>
</reference>
<dbReference type="Proteomes" id="UP000321408">
    <property type="component" value="Chromosome"/>
</dbReference>
<sequence>MNLINMYTVGIDIGSLATKIVLLSEGKIIAMIQNRSLHNFSAIGTQLFNQILEENNLTNGDIGNIYSTGYGRHSIPNLTSNIVTEISAHARGAQYFHPKVQSIIDIGGQDSKVIKINPKSLKVIDFQMNDKCAAGTGRFLEVMANALDIPIEDLGNLALESNSPVQISSTCTVFAESEVIGQFAQGAAKHDIAAGIHNSIAKRIASMAKRIQGVEPIVFCGGVALNPAVKIALENELKLKLIVPKYPQYTGAIGAALIAKEKFKNGSKIL</sequence>
<dbReference type="SUPFAM" id="SSF53067">
    <property type="entry name" value="Actin-like ATPase domain"/>
    <property type="match status" value="1"/>
</dbReference>
<evidence type="ECO:0000313" key="6">
    <source>
        <dbReference type="Proteomes" id="UP000321408"/>
    </source>
</evidence>
<evidence type="ECO:0000313" key="5">
    <source>
        <dbReference type="EMBL" id="QEE16587.2"/>
    </source>
</evidence>
<proteinExistence type="predicted"/>
<organism evidence="5 6">
    <name type="scientific">Promethearchaeum syntrophicum</name>
    <dbReference type="NCBI Taxonomy" id="2594042"/>
    <lineage>
        <taxon>Archaea</taxon>
        <taxon>Promethearchaeati</taxon>
        <taxon>Promethearchaeota</taxon>
        <taxon>Promethearchaeia</taxon>
        <taxon>Promethearchaeales</taxon>
        <taxon>Promethearchaeaceae</taxon>
        <taxon>Promethearchaeum</taxon>
    </lineage>
</organism>
<dbReference type="InterPro" id="IPR051805">
    <property type="entry name" value="Dehydratase_Activator_Redct"/>
</dbReference>
<dbReference type="OrthoDB" id="114976at2157"/>
<comment type="cofactor">
    <cofactor evidence="1">
        <name>[4Fe-4S] cluster</name>
        <dbReference type="ChEBI" id="CHEBI:49883"/>
    </cofactor>
</comment>
<evidence type="ECO:0000256" key="4">
    <source>
        <dbReference type="ARBA" id="ARBA00023014"/>
    </source>
</evidence>
<keyword evidence="3" id="KW-0408">Iron</keyword>
<gene>
    <name evidence="5" type="ORF">DSAG12_02417</name>
</gene>
<reference evidence="5 6" key="1">
    <citation type="journal article" date="2020" name="Nature">
        <title>Isolation of an archaeon at the prokaryote-eukaryote interface.</title>
        <authorList>
            <person name="Imachi H."/>
            <person name="Nobu M.K."/>
            <person name="Nakahara N."/>
            <person name="Morono Y."/>
            <person name="Ogawara M."/>
            <person name="Takaki Y."/>
            <person name="Takano Y."/>
            <person name="Uematsu K."/>
            <person name="Ikuta T."/>
            <person name="Ito M."/>
            <person name="Matsui Y."/>
            <person name="Miyazaki M."/>
            <person name="Murata K."/>
            <person name="Saito Y."/>
            <person name="Sakai S."/>
            <person name="Song C."/>
            <person name="Tasumi E."/>
            <person name="Yamanaka Y."/>
            <person name="Yamaguchi T."/>
            <person name="Kamagata Y."/>
            <person name="Tamaki H."/>
            <person name="Takai K."/>
        </authorList>
    </citation>
    <scope>NUCLEOTIDE SEQUENCE [LARGE SCALE GENOMIC DNA]</scope>
    <source>
        <strain evidence="5 6">MK-D1</strain>
    </source>
</reference>
<evidence type="ECO:0000256" key="3">
    <source>
        <dbReference type="ARBA" id="ARBA00023004"/>
    </source>
</evidence>
<dbReference type="PANTHER" id="PTHR32329:SF2">
    <property type="entry name" value="BIFUNCTIONAL PROTEIN [INCLUDES 2-HYDROXYACYL-COA DEHYDRATASE (N-TER) AND ITS ACTIVATOR DOMAIN (C_TERM)"/>
    <property type="match status" value="1"/>
</dbReference>
<accession>A0A5B9DCH5</accession>